<reference evidence="3 4" key="1">
    <citation type="submission" date="2020-03" db="EMBL/GenBank/DDBJ databases">
        <title>Bacterial isolates of synthetic phycosphere.</title>
        <authorList>
            <person name="Fu H."/>
            <person name="Moran M.A."/>
        </authorList>
    </citation>
    <scope>NUCLEOTIDE SEQUENCE [LARGE SCALE GENOMIC DNA]</scope>
    <source>
        <strain evidence="3 4">HF1</strain>
    </source>
</reference>
<dbReference type="EMBL" id="JAATOP010000005">
    <property type="protein sequence ID" value="NIY72489.1"/>
    <property type="molecule type" value="Genomic_DNA"/>
</dbReference>
<protein>
    <submittedName>
        <fullName evidence="3">Transglycosylase SLT domain-containing protein</fullName>
    </submittedName>
</protein>
<dbReference type="InterPro" id="IPR008258">
    <property type="entry name" value="Transglycosylase_SLT_dom_1"/>
</dbReference>
<evidence type="ECO:0000313" key="3">
    <source>
        <dbReference type="EMBL" id="NIY72489.1"/>
    </source>
</evidence>
<name>A0ABX0VZY5_9RHOB</name>
<accession>A0ABX0VZY5</accession>
<gene>
    <name evidence="3" type="ORF">HCZ30_08575</name>
</gene>
<comment type="similarity">
    <text evidence="1">Belongs to the virb1 family.</text>
</comment>
<dbReference type="Gene3D" id="1.10.530.10">
    <property type="match status" value="1"/>
</dbReference>
<dbReference type="CDD" id="cd00442">
    <property type="entry name" value="Lyz-like"/>
    <property type="match status" value="1"/>
</dbReference>
<sequence length="198" mass="21195">MRYSGVILSLALLAGCAENIQQQPVVDVAAPDALPLMRWDHRPEADEWTETTLDALHTYGATLLSEVPNDIGEWCPHYVEADADERAAFWSGVLSTLAKHESTWNPAASGGGGKWIGLVQIAPSTARAYGCDATTAAELKDGAANLACAVKIAAVTVPRDGYVGSGREGLAADWAPFLSSRKRSDMVEWTRNQDYCSG</sequence>
<evidence type="ECO:0000313" key="4">
    <source>
        <dbReference type="Proteomes" id="UP000709466"/>
    </source>
</evidence>
<feature type="domain" description="Transglycosylase SLT" evidence="2">
    <location>
        <begin position="84"/>
        <end position="152"/>
    </location>
</feature>
<dbReference type="Proteomes" id="UP000709466">
    <property type="component" value="Unassembled WGS sequence"/>
</dbReference>
<dbReference type="SUPFAM" id="SSF53955">
    <property type="entry name" value="Lysozyme-like"/>
    <property type="match status" value="1"/>
</dbReference>
<dbReference type="RefSeq" id="WP_167637880.1">
    <property type="nucleotide sequence ID" value="NZ_JAATOP010000005.1"/>
</dbReference>
<evidence type="ECO:0000256" key="1">
    <source>
        <dbReference type="ARBA" id="ARBA00009387"/>
    </source>
</evidence>
<organism evidence="3 4">
    <name type="scientific">Marivivens donghaensis</name>
    <dbReference type="NCBI Taxonomy" id="1699413"/>
    <lineage>
        <taxon>Bacteria</taxon>
        <taxon>Pseudomonadati</taxon>
        <taxon>Pseudomonadota</taxon>
        <taxon>Alphaproteobacteria</taxon>
        <taxon>Rhodobacterales</taxon>
        <taxon>Paracoccaceae</taxon>
        <taxon>Marivivens group</taxon>
        <taxon>Marivivens</taxon>
    </lineage>
</organism>
<dbReference type="InterPro" id="IPR023346">
    <property type="entry name" value="Lysozyme-like_dom_sf"/>
</dbReference>
<comment type="caution">
    <text evidence="3">The sequence shown here is derived from an EMBL/GenBank/DDBJ whole genome shotgun (WGS) entry which is preliminary data.</text>
</comment>
<proteinExistence type="inferred from homology"/>
<dbReference type="PROSITE" id="PS51257">
    <property type="entry name" value="PROKAR_LIPOPROTEIN"/>
    <property type="match status" value="1"/>
</dbReference>
<dbReference type="Pfam" id="PF01464">
    <property type="entry name" value="SLT"/>
    <property type="match status" value="1"/>
</dbReference>
<evidence type="ECO:0000259" key="2">
    <source>
        <dbReference type="Pfam" id="PF01464"/>
    </source>
</evidence>
<keyword evidence="4" id="KW-1185">Reference proteome</keyword>